<sequence>MKAVGYTQNLPISSAEALVAGDVKKPDCGPRDVLIRVEAVGVNPIDTKQRLNADPGDFRVLGYDAAGVVEAVGEEVTRFSPGDAAMAIGTLARQGTNAEFFAIDERMAAPIAVNNFAQAAALPLTFVTAWESLFERLGLGEDSRGTLLMVGATGGVGVAALQLLAAKCPQVHVVATASDDRRAALVRELGAATVVNHREDWVSALLEEFPEGVDWVFTAHSVGQEHALAAVCKPFAHIVGIDVGPDSIAPLKAKSLTWHWESMFTKSLFDAHLSTQGAILDEVARLWTDGTIRPIIAEELSPICVDTLRVGHERMEAGHELGKIVVTGWK</sequence>
<feature type="domain" description="Enoyl reductase (ER)" evidence="2">
    <location>
        <begin position="13"/>
        <end position="326"/>
    </location>
</feature>
<dbReference type="InterPro" id="IPR011032">
    <property type="entry name" value="GroES-like_sf"/>
</dbReference>
<name>A0A3G6J5X3_9CORY</name>
<proteinExistence type="predicted"/>
<evidence type="ECO:0000313" key="4">
    <source>
        <dbReference type="Proteomes" id="UP000271587"/>
    </source>
</evidence>
<dbReference type="EMBL" id="CP033897">
    <property type="protein sequence ID" value="AZA11850.1"/>
    <property type="molecule type" value="Genomic_DNA"/>
</dbReference>
<dbReference type="InterPro" id="IPR051603">
    <property type="entry name" value="Zinc-ADH_QOR/CCCR"/>
</dbReference>
<dbReference type="OrthoDB" id="3175656at2"/>
<dbReference type="PANTHER" id="PTHR44154:SF1">
    <property type="entry name" value="QUINONE OXIDOREDUCTASE"/>
    <property type="match status" value="1"/>
</dbReference>
<dbReference type="InterPro" id="IPR036291">
    <property type="entry name" value="NAD(P)-bd_dom_sf"/>
</dbReference>
<evidence type="ECO:0000259" key="2">
    <source>
        <dbReference type="SMART" id="SM00829"/>
    </source>
</evidence>
<dbReference type="PANTHER" id="PTHR44154">
    <property type="entry name" value="QUINONE OXIDOREDUCTASE"/>
    <property type="match status" value="1"/>
</dbReference>
<dbReference type="InterPro" id="IPR020843">
    <property type="entry name" value="ER"/>
</dbReference>
<evidence type="ECO:0000313" key="3">
    <source>
        <dbReference type="EMBL" id="AZA11850.1"/>
    </source>
</evidence>
<dbReference type="CDD" id="cd08252">
    <property type="entry name" value="AL_MDR"/>
    <property type="match status" value="1"/>
</dbReference>
<protein>
    <submittedName>
        <fullName evidence="3">Zinc-type alcohol dehydrogenase-like protein</fullName>
    </submittedName>
</protein>
<dbReference type="InterPro" id="IPR013154">
    <property type="entry name" value="ADH-like_N"/>
</dbReference>
<dbReference type="Proteomes" id="UP000271587">
    <property type="component" value="Chromosome"/>
</dbReference>
<evidence type="ECO:0000256" key="1">
    <source>
        <dbReference type="ARBA" id="ARBA00022857"/>
    </source>
</evidence>
<dbReference type="Pfam" id="PF13602">
    <property type="entry name" value="ADH_zinc_N_2"/>
    <property type="match status" value="1"/>
</dbReference>
<organism evidence="3 4">
    <name type="scientific">Corynebacterium gerontici</name>
    <dbReference type="NCBI Taxonomy" id="2079234"/>
    <lineage>
        <taxon>Bacteria</taxon>
        <taxon>Bacillati</taxon>
        <taxon>Actinomycetota</taxon>
        <taxon>Actinomycetes</taxon>
        <taxon>Mycobacteriales</taxon>
        <taxon>Corynebacteriaceae</taxon>
        <taxon>Corynebacterium</taxon>
    </lineage>
</organism>
<accession>A0A3G6J5X3</accession>
<dbReference type="AlphaFoldDB" id="A0A3G6J5X3"/>
<gene>
    <name evidence="3" type="ORF">CGERO_07750</name>
</gene>
<dbReference type="Gene3D" id="3.90.180.10">
    <property type="entry name" value="Medium-chain alcohol dehydrogenases, catalytic domain"/>
    <property type="match status" value="1"/>
</dbReference>
<dbReference type="SUPFAM" id="SSF50129">
    <property type="entry name" value="GroES-like"/>
    <property type="match status" value="1"/>
</dbReference>
<dbReference type="SMART" id="SM00829">
    <property type="entry name" value="PKS_ER"/>
    <property type="match status" value="1"/>
</dbReference>
<dbReference type="KEGG" id="cgk:CGERO_07750"/>
<dbReference type="GO" id="GO:0016491">
    <property type="term" value="F:oxidoreductase activity"/>
    <property type="evidence" value="ECO:0007669"/>
    <property type="project" value="InterPro"/>
</dbReference>
<dbReference type="RefSeq" id="WP_123934761.1">
    <property type="nucleotide sequence ID" value="NZ_CP033897.1"/>
</dbReference>
<dbReference type="Gene3D" id="3.40.50.720">
    <property type="entry name" value="NAD(P)-binding Rossmann-like Domain"/>
    <property type="match status" value="1"/>
</dbReference>
<dbReference type="InterPro" id="IPR014182">
    <property type="entry name" value="ADH_Zn_typ-1"/>
</dbReference>
<dbReference type="GO" id="GO:0008270">
    <property type="term" value="F:zinc ion binding"/>
    <property type="evidence" value="ECO:0007669"/>
    <property type="project" value="InterPro"/>
</dbReference>
<reference evidence="3 4" key="1">
    <citation type="submission" date="2018-11" db="EMBL/GenBank/DDBJ databases">
        <authorList>
            <person name="Kleinhagauer T."/>
            <person name="Glaeser S.P."/>
            <person name="Spergser J."/>
            <person name="Ruckert C."/>
            <person name="Kaempfer P."/>
            <person name="Busse H.-J."/>
        </authorList>
    </citation>
    <scope>NUCLEOTIDE SEQUENCE [LARGE SCALE GENOMIC DNA]</scope>
    <source>
        <strain evidence="3 4">W8</strain>
    </source>
</reference>
<keyword evidence="4" id="KW-1185">Reference proteome</keyword>
<keyword evidence="1" id="KW-0521">NADP</keyword>
<dbReference type="SUPFAM" id="SSF51735">
    <property type="entry name" value="NAD(P)-binding Rossmann-fold domains"/>
    <property type="match status" value="1"/>
</dbReference>
<dbReference type="Pfam" id="PF08240">
    <property type="entry name" value="ADH_N"/>
    <property type="match status" value="1"/>
</dbReference>